<dbReference type="AlphaFoldDB" id="A0A498PUP6"/>
<dbReference type="Proteomes" id="UP000273307">
    <property type="component" value="Unassembled WGS sequence"/>
</dbReference>
<accession>A0A498PUP6</accession>
<name>A0A498PUP6_9MYCO</name>
<keyword evidence="2" id="KW-1185">Reference proteome</keyword>
<proteinExistence type="predicted"/>
<dbReference type="EMBL" id="UPHP01000037">
    <property type="protein sequence ID" value="VBA36671.1"/>
    <property type="molecule type" value="Genomic_DNA"/>
</dbReference>
<reference evidence="1 2" key="1">
    <citation type="submission" date="2018-09" db="EMBL/GenBank/DDBJ databases">
        <authorList>
            <person name="Tagini F."/>
        </authorList>
    </citation>
    <scope>NUCLEOTIDE SEQUENCE [LARGE SCALE GENOMIC DNA]</scope>
    <source>
        <strain evidence="1 2">MK136</strain>
    </source>
</reference>
<sequence>MRTSTSLTVIGALRGGAPDRYRLPVGVVNSAVCVWFPSLVVTCQAAADLTFSSSAMRSVNAVWSALESILTTSNICAILAGRPNREVPA</sequence>
<gene>
    <name evidence="1" type="ORF">LAUMK136_01518</name>
</gene>
<organism evidence="1 2">
    <name type="scientific">Mycobacterium attenuatum</name>
    <dbReference type="NCBI Taxonomy" id="2341086"/>
    <lineage>
        <taxon>Bacteria</taxon>
        <taxon>Bacillati</taxon>
        <taxon>Actinomycetota</taxon>
        <taxon>Actinomycetes</taxon>
        <taxon>Mycobacteriales</taxon>
        <taxon>Mycobacteriaceae</taxon>
        <taxon>Mycobacterium</taxon>
    </lineage>
</organism>
<protein>
    <submittedName>
        <fullName evidence="1">Uncharacterized protein</fullName>
    </submittedName>
</protein>
<evidence type="ECO:0000313" key="2">
    <source>
        <dbReference type="Proteomes" id="UP000273307"/>
    </source>
</evidence>
<evidence type="ECO:0000313" key="1">
    <source>
        <dbReference type="EMBL" id="VBA36671.1"/>
    </source>
</evidence>